<sequence>MDGEVVTTTLQPVGTWLKESSKSYQKLAYCLIEFIEGLLKLWCTIMIHILFERT</sequence>
<dbReference type="EMBL" id="JACHVA010000092">
    <property type="protein sequence ID" value="MBC2602485.1"/>
    <property type="molecule type" value="Genomic_DNA"/>
</dbReference>
<name>A0A7X1AYT7_9BACT</name>
<dbReference type="AlphaFoldDB" id="A0A7X1AYT7"/>
<accession>A0A7X1AYT7</accession>
<evidence type="ECO:0000313" key="1">
    <source>
        <dbReference type="EMBL" id="MBC2602485.1"/>
    </source>
</evidence>
<reference evidence="1 2" key="1">
    <citation type="submission" date="2020-07" db="EMBL/GenBank/DDBJ databases">
        <authorList>
            <person name="Feng X."/>
        </authorList>
    </citation>
    <scope>NUCLEOTIDE SEQUENCE [LARGE SCALE GENOMIC DNA]</scope>
    <source>
        <strain evidence="1 2">JCM14086</strain>
    </source>
</reference>
<keyword evidence="2" id="KW-1185">Reference proteome</keyword>
<proteinExistence type="predicted"/>
<dbReference type="Proteomes" id="UP000525652">
    <property type="component" value="Unassembled WGS sequence"/>
</dbReference>
<organism evidence="1 2">
    <name type="scientific">Puniceicoccus vermicola</name>
    <dbReference type="NCBI Taxonomy" id="388746"/>
    <lineage>
        <taxon>Bacteria</taxon>
        <taxon>Pseudomonadati</taxon>
        <taxon>Verrucomicrobiota</taxon>
        <taxon>Opitutia</taxon>
        <taxon>Puniceicoccales</taxon>
        <taxon>Puniceicoccaceae</taxon>
        <taxon>Puniceicoccus</taxon>
    </lineage>
</organism>
<evidence type="ECO:0000313" key="2">
    <source>
        <dbReference type="Proteomes" id="UP000525652"/>
    </source>
</evidence>
<gene>
    <name evidence="1" type="ORF">H5P30_11915</name>
</gene>
<comment type="caution">
    <text evidence="1">The sequence shown here is derived from an EMBL/GenBank/DDBJ whole genome shotgun (WGS) entry which is preliminary data.</text>
</comment>
<protein>
    <submittedName>
        <fullName evidence="1">Uncharacterized protein</fullName>
    </submittedName>
</protein>
<dbReference type="RefSeq" id="WP_185693167.1">
    <property type="nucleotide sequence ID" value="NZ_JACHVA010000092.1"/>
</dbReference>